<evidence type="ECO:0000313" key="8">
    <source>
        <dbReference type="Proteomes" id="UP000029965"/>
    </source>
</evidence>
<dbReference type="eggNOG" id="ENOG502TAJ0">
    <property type="taxonomic scope" value="Eukaryota"/>
</dbReference>
<comment type="similarity">
    <text evidence="2">Belongs to the cystatin family.</text>
</comment>
<dbReference type="Gene3D" id="3.10.450.10">
    <property type="match status" value="1"/>
</dbReference>
<comment type="subcellular location">
    <subcellularLocation>
        <location evidence="1">Secreted</location>
    </subcellularLocation>
</comment>
<accession>A0A0D9RF50</accession>
<dbReference type="GeneTree" id="ENSGT00940000164098"/>
<organism evidence="7 8">
    <name type="scientific">Chlorocebus sabaeus</name>
    <name type="common">Green monkey</name>
    <name type="synonym">Simia sabaea</name>
    <dbReference type="NCBI Taxonomy" id="60711"/>
    <lineage>
        <taxon>Eukaryota</taxon>
        <taxon>Metazoa</taxon>
        <taxon>Chordata</taxon>
        <taxon>Craniata</taxon>
        <taxon>Vertebrata</taxon>
        <taxon>Euteleostomi</taxon>
        <taxon>Mammalia</taxon>
        <taxon>Eutheria</taxon>
        <taxon>Euarchontoglires</taxon>
        <taxon>Primates</taxon>
        <taxon>Haplorrhini</taxon>
        <taxon>Catarrhini</taxon>
        <taxon>Cercopithecidae</taxon>
        <taxon>Cercopithecinae</taxon>
        <taxon>Chlorocebus</taxon>
    </lineage>
</organism>
<evidence type="ECO:0000256" key="6">
    <source>
        <dbReference type="ARBA" id="ARBA00022729"/>
    </source>
</evidence>
<dbReference type="Proteomes" id="UP000029965">
    <property type="component" value="Chromosome 2"/>
</dbReference>
<keyword evidence="4" id="KW-0646">Protease inhibitor</keyword>
<evidence type="ECO:0008006" key="9">
    <source>
        <dbReference type="Google" id="ProtNLM"/>
    </source>
</evidence>
<evidence type="ECO:0000256" key="4">
    <source>
        <dbReference type="ARBA" id="ARBA00022690"/>
    </source>
</evidence>
<dbReference type="Ensembl" id="ENSCSAT00000009111.1">
    <property type="protein sequence ID" value="ENSCSAP00000007239.1"/>
    <property type="gene ID" value="ENSCSAG00000011022.1"/>
</dbReference>
<dbReference type="InterPro" id="IPR046350">
    <property type="entry name" value="Cystatin_sf"/>
</dbReference>
<reference evidence="7" key="3">
    <citation type="submission" date="2025-09" db="UniProtKB">
        <authorList>
            <consortium name="Ensembl"/>
        </authorList>
    </citation>
    <scope>IDENTIFICATION</scope>
</reference>
<name>A0A0D9RF50_CHLSB</name>
<evidence type="ECO:0000313" key="7">
    <source>
        <dbReference type="Ensembl" id="ENSCSAP00000007239.1"/>
    </source>
</evidence>
<dbReference type="SUPFAM" id="SSF54403">
    <property type="entry name" value="Cystatin/monellin"/>
    <property type="match status" value="1"/>
</dbReference>
<evidence type="ECO:0000256" key="2">
    <source>
        <dbReference type="ARBA" id="ARBA00009403"/>
    </source>
</evidence>
<dbReference type="OMA" id="GHSCGCR"/>
<dbReference type="STRING" id="60711.ENSCSAP00000007239"/>
<dbReference type="PANTHER" id="PTHR46945:SF4">
    <property type="entry name" value="CYSTATIN-9"/>
    <property type="match status" value="1"/>
</dbReference>
<dbReference type="GO" id="GO:0019730">
    <property type="term" value="P:antimicrobial humoral response"/>
    <property type="evidence" value="ECO:0007669"/>
    <property type="project" value="TreeGrafter"/>
</dbReference>
<keyword evidence="8" id="KW-1185">Reference proteome</keyword>
<keyword evidence="3" id="KW-0964">Secreted</keyword>
<dbReference type="PANTHER" id="PTHR46945">
    <property type="entry name" value="CYSTATIN-9-LIKE"/>
    <property type="match status" value="1"/>
</dbReference>
<protein>
    <recommendedName>
        <fullName evidence="9">Cystatin domain-containing protein</fullName>
    </recommendedName>
</protein>
<dbReference type="GO" id="GO:0005615">
    <property type="term" value="C:extracellular space"/>
    <property type="evidence" value="ECO:0007669"/>
    <property type="project" value="TreeGrafter"/>
</dbReference>
<reference evidence="7 8" key="1">
    <citation type="submission" date="2014-03" db="EMBL/GenBank/DDBJ databases">
        <authorList>
            <person name="Warren W."/>
            <person name="Wilson R.K."/>
        </authorList>
    </citation>
    <scope>NUCLEOTIDE SEQUENCE</scope>
</reference>
<dbReference type="Bgee" id="ENSCSAG00000011022">
    <property type="expression patterns" value="Expressed in blood and 2 other cell types or tissues"/>
</dbReference>
<keyword evidence="6" id="KW-0732">Signal</keyword>
<dbReference type="GO" id="GO:0004869">
    <property type="term" value="F:cysteine-type endopeptidase inhibitor activity"/>
    <property type="evidence" value="ECO:0007669"/>
    <property type="project" value="UniProtKB-KW"/>
</dbReference>
<keyword evidence="5" id="KW-0789">Thiol protease inhibitor</keyword>
<evidence type="ECO:0000256" key="3">
    <source>
        <dbReference type="ARBA" id="ARBA00022525"/>
    </source>
</evidence>
<sequence length="129" mass="14428">AEEHENSVDQILMAEHFPATVEFVSHTFHLQSTDSCAYKLVRVLSSWRKKSITSKIESKTIFSVELLLGRTRCEKFEDDIDNCPFQEIPELNHVRQDTSFPPGHSCGCRMGCGVDTGAADKASPWSPGK</sequence>
<dbReference type="AlphaFoldDB" id="A0A0D9RF50"/>
<dbReference type="InterPro" id="IPR043250">
    <property type="entry name" value="CST9-like"/>
</dbReference>
<dbReference type="EMBL" id="AQIB01154290">
    <property type="status" value="NOT_ANNOTATED_CDS"/>
    <property type="molecule type" value="Genomic_DNA"/>
</dbReference>
<evidence type="ECO:0000256" key="5">
    <source>
        <dbReference type="ARBA" id="ARBA00022704"/>
    </source>
</evidence>
<proteinExistence type="inferred from homology"/>
<evidence type="ECO:0000256" key="1">
    <source>
        <dbReference type="ARBA" id="ARBA00004613"/>
    </source>
</evidence>
<reference evidence="7" key="2">
    <citation type="submission" date="2025-08" db="UniProtKB">
        <authorList>
            <consortium name="Ensembl"/>
        </authorList>
    </citation>
    <scope>IDENTIFICATION</scope>
</reference>